<dbReference type="OrthoDB" id="4869844at2"/>
<accession>A0A1W2ANN2</accession>
<dbReference type="Proteomes" id="UP000192634">
    <property type="component" value="Unassembled WGS sequence"/>
</dbReference>
<organism evidence="2 3">
    <name type="scientific">Janibacter indicus</name>
    <dbReference type="NCBI Taxonomy" id="857417"/>
    <lineage>
        <taxon>Bacteria</taxon>
        <taxon>Bacillati</taxon>
        <taxon>Actinomycetota</taxon>
        <taxon>Actinomycetes</taxon>
        <taxon>Micrococcales</taxon>
        <taxon>Intrasporangiaceae</taxon>
        <taxon>Janibacter</taxon>
    </lineage>
</organism>
<feature type="region of interest" description="Disordered" evidence="1">
    <location>
        <begin position="303"/>
        <end position="325"/>
    </location>
</feature>
<proteinExistence type="predicted"/>
<reference evidence="2 3" key="1">
    <citation type="submission" date="2017-04" db="EMBL/GenBank/DDBJ databases">
        <authorList>
            <person name="Afonso C.L."/>
            <person name="Miller P.J."/>
            <person name="Scott M.A."/>
            <person name="Spackman E."/>
            <person name="Goraichik I."/>
            <person name="Dimitrov K.M."/>
            <person name="Suarez D.L."/>
            <person name="Swayne D.E."/>
        </authorList>
    </citation>
    <scope>NUCLEOTIDE SEQUENCE [LARGE SCALE GENOMIC DNA]</scope>
    <source>
        <strain evidence="2 3">CGMCC 1.12511</strain>
    </source>
</reference>
<evidence type="ECO:0000313" key="2">
    <source>
        <dbReference type="EMBL" id="SMC62317.1"/>
    </source>
</evidence>
<dbReference type="AlphaFoldDB" id="A0A1W2ANN2"/>
<name>A0A1W2ANN2_9MICO</name>
<keyword evidence="2" id="KW-0808">Transferase</keyword>
<dbReference type="EMBL" id="FWXN01000006">
    <property type="protein sequence ID" value="SMC62317.1"/>
    <property type="molecule type" value="Genomic_DNA"/>
</dbReference>
<dbReference type="InterPro" id="IPR021466">
    <property type="entry name" value="Put_rhamnosyl_transferase"/>
</dbReference>
<dbReference type="RefSeq" id="WP_084450873.1">
    <property type="nucleotide sequence ID" value="NZ_CBDRLL010000006.1"/>
</dbReference>
<gene>
    <name evidence="2" type="ORF">SAMN06296429_10681</name>
</gene>
<sequence>MGEQDWQAKAQYHAARSRERAERIAELGEELLRARAGAAQDVVPPVYGVTRYSLFQPESPDWRLSQVDAAEYRDRLWAPERMAPRQQIFLEWAVPVYQRFHERHGYRHIVQHSPDLPDRWLDPLRAAAEANPALVLDPVGGWKGRIGAIRDDLRARGVPAGPLAWVRVDDDDLLATDYLDRLLPLVTLAHDGFAVSFGRGLTARYTDGALADFGVTVQAMVSMGLAFVGHHDGTGRTSFPSSARSHAVLHRHLPTVLDSRQVSYLRLLHGQQDRDVGRAASDPTQSRVVPDLDETLARLFPTVVGASDTASGTSGEVRPPSPGRP</sequence>
<dbReference type="Pfam" id="PF11316">
    <property type="entry name" value="Rhamno_transf"/>
    <property type="match status" value="1"/>
</dbReference>
<evidence type="ECO:0000313" key="3">
    <source>
        <dbReference type="Proteomes" id="UP000192634"/>
    </source>
</evidence>
<protein>
    <submittedName>
        <fullName evidence="2">Putative rhamnosyl transferase</fullName>
    </submittedName>
</protein>
<evidence type="ECO:0000256" key="1">
    <source>
        <dbReference type="SAM" id="MobiDB-lite"/>
    </source>
</evidence>
<dbReference type="GO" id="GO:0016740">
    <property type="term" value="F:transferase activity"/>
    <property type="evidence" value="ECO:0007669"/>
    <property type="project" value="UniProtKB-KW"/>
</dbReference>